<evidence type="ECO:0000256" key="6">
    <source>
        <dbReference type="HAMAP-Rule" id="MF_00360"/>
    </source>
</evidence>
<dbReference type="GO" id="GO:1990904">
    <property type="term" value="C:ribonucleoprotein complex"/>
    <property type="evidence" value="ECO:0007669"/>
    <property type="project" value="UniProtKB-KW"/>
</dbReference>
<evidence type="ECO:0000256" key="2">
    <source>
        <dbReference type="ARBA" id="ARBA00022980"/>
    </source>
</evidence>
<proteinExistence type="inferred from homology"/>
<keyword evidence="3 6" id="KW-0687">Ribonucleoprotein</keyword>
<organism evidence="8 9">
    <name type="scientific">Candidatus Korobacter versatilis</name>
    <dbReference type="NCBI Taxonomy" id="658062"/>
    <lineage>
        <taxon>Bacteria</taxon>
        <taxon>Pseudomonadati</taxon>
        <taxon>Acidobacteriota</taxon>
        <taxon>Terriglobia</taxon>
        <taxon>Terriglobales</taxon>
        <taxon>Candidatus Korobacteraceae</taxon>
        <taxon>Candidatus Korobacter</taxon>
    </lineage>
</organism>
<comment type="function">
    <text evidence="4 6">Binds together with bS18 to 16S ribosomal RNA.</text>
</comment>
<dbReference type="GO" id="GO:0003735">
    <property type="term" value="F:structural constituent of ribosome"/>
    <property type="evidence" value="ECO:0007669"/>
    <property type="project" value="InterPro"/>
</dbReference>
<dbReference type="PANTHER" id="PTHR21011:SF1">
    <property type="entry name" value="SMALL RIBOSOMAL SUBUNIT PROTEIN BS6M"/>
    <property type="match status" value="1"/>
</dbReference>
<reference evidence="8" key="1">
    <citation type="submission" date="2020-07" db="EMBL/GenBank/DDBJ databases">
        <title>Huge and variable diversity of episymbiotic CPR bacteria and DPANN archaea in groundwater ecosystems.</title>
        <authorList>
            <person name="He C.Y."/>
            <person name="Keren R."/>
            <person name="Whittaker M."/>
            <person name="Farag I.F."/>
            <person name="Doudna J."/>
            <person name="Cate J.H.D."/>
            <person name="Banfield J.F."/>
        </authorList>
    </citation>
    <scope>NUCLEOTIDE SEQUENCE</scope>
    <source>
        <strain evidence="8">NC_groundwater_580_Pr5_B-0.1um_64_19</strain>
    </source>
</reference>
<comment type="caution">
    <text evidence="8">The sequence shown here is derived from an EMBL/GenBank/DDBJ whole genome shotgun (WGS) entry which is preliminary data.</text>
</comment>
<evidence type="ECO:0000313" key="8">
    <source>
        <dbReference type="EMBL" id="MBI2678303.1"/>
    </source>
</evidence>
<dbReference type="NCBIfam" id="TIGR00166">
    <property type="entry name" value="S6"/>
    <property type="match status" value="1"/>
</dbReference>
<dbReference type="GO" id="GO:0005840">
    <property type="term" value="C:ribosome"/>
    <property type="evidence" value="ECO:0007669"/>
    <property type="project" value="UniProtKB-KW"/>
</dbReference>
<evidence type="ECO:0000313" key="9">
    <source>
        <dbReference type="Proteomes" id="UP000779809"/>
    </source>
</evidence>
<dbReference type="EMBL" id="JACPNR010000006">
    <property type="protein sequence ID" value="MBI2678303.1"/>
    <property type="molecule type" value="Genomic_DNA"/>
</dbReference>
<dbReference type="GO" id="GO:0005737">
    <property type="term" value="C:cytoplasm"/>
    <property type="evidence" value="ECO:0007669"/>
    <property type="project" value="UniProtKB-ARBA"/>
</dbReference>
<dbReference type="InterPro" id="IPR035980">
    <property type="entry name" value="Ribosomal_bS6_sf"/>
</dbReference>
<dbReference type="PANTHER" id="PTHR21011">
    <property type="entry name" value="MITOCHONDRIAL 28S RIBOSOMAL PROTEIN S6"/>
    <property type="match status" value="1"/>
</dbReference>
<name>A0A932A8V3_9BACT</name>
<feature type="compositionally biased region" description="Pro residues" evidence="7">
    <location>
        <begin position="116"/>
        <end position="128"/>
    </location>
</feature>
<dbReference type="InterPro" id="IPR020814">
    <property type="entry name" value="Ribosomal_S6_plastid/chlpt"/>
</dbReference>
<keyword evidence="6" id="KW-0694">RNA-binding</keyword>
<dbReference type="HAMAP" id="MF_00360">
    <property type="entry name" value="Ribosomal_bS6"/>
    <property type="match status" value="1"/>
</dbReference>
<dbReference type="SUPFAM" id="SSF54995">
    <property type="entry name" value="Ribosomal protein S6"/>
    <property type="match status" value="1"/>
</dbReference>
<dbReference type="CDD" id="cd00473">
    <property type="entry name" value="bS6"/>
    <property type="match status" value="1"/>
</dbReference>
<evidence type="ECO:0000256" key="5">
    <source>
        <dbReference type="ARBA" id="ARBA00035294"/>
    </source>
</evidence>
<feature type="region of interest" description="Disordered" evidence="7">
    <location>
        <begin position="110"/>
        <end position="144"/>
    </location>
</feature>
<evidence type="ECO:0000256" key="7">
    <source>
        <dbReference type="SAM" id="MobiDB-lite"/>
    </source>
</evidence>
<gene>
    <name evidence="6 8" type="primary">rpsF</name>
    <name evidence="8" type="ORF">HYX28_05945</name>
</gene>
<accession>A0A932A8V3</accession>
<evidence type="ECO:0000256" key="4">
    <source>
        <dbReference type="ARBA" id="ARBA00035104"/>
    </source>
</evidence>
<dbReference type="Gene3D" id="3.30.70.60">
    <property type="match status" value="1"/>
</dbReference>
<keyword evidence="2 6" id="KW-0689">Ribosomal protein</keyword>
<dbReference type="AlphaFoldDB" id="A0A932A8V3"/>
<dbReference type="GO" id="GO:0006412">
    <property type="term" value="P:translation"/>
    <property type="evidence" value="ECO:0007669"/>
    <property type="project" value="UniProtKB-UniRule"/>
</dbReference>
<evidence type="ECO:0000256" key="1">
    <source>
        <dbReference type="ARBA" id="ARBA00009512"/>
    </source>
</evidence>
<sequence>MNRLYEVMFIVRPDMADEDTDKLVSGLEASVSSAGGTVQKIDRMGKRRLAYNVARFQDGNYILLTVEGTGQTVLELERRLRVTEPVIKFITVRIDEEQKRLDKVKAIRATRVKRAPAPPPLTPAPPAPAEAAPAATDTPAPTTV</sequence>
<keyword evidence="6" id="KW-0699">rRNA-binding</keyword>
<dbReference type="Proteomes" id="UP000779809">
    <property type="component" value="Unassembled WGS sequence"/>
</dbReference>
<dbReference type="InterPro" id="IPR014717">
    <property type="entry name" value="Transl_elong_EF1B/ribsomal_bS6"/>
</dbReference>
<comment type="similarity">
    <text evidence="1 6">Belongs to the bacterial ribosomal protein bS6 family.</text>
</comment>
<dbReference type="Pfam" id="PF01250">
    <property type="entry name" value="Ribosomal_S6"/>
    <property type="match status" value="1"/>
</dbReference>
<dbReference type="InterPro" id="IPR000529">
    <property type="entry name" value="Ribosomal_bS6"/>
</dbReference>
<evidence type="ECO:0000256" key="3">
    <source>
        <dbReference type="ARBA" id="ARBA00023274"/>
    </source>
</evidence>
<dbReference type="GO" id="GO:0070181">
    <property type="term" value="F:small ribosomal subunit rRNA binding"/>
    <property type="evidence" value="ECO:0007669"/>
    <property type="project" value="TreeGrafter"/>
</dbReference>
<feature type="compositionally biased region" description="Low complexity" evidence="7">
    <location>
        <begin position="129"/>
        <end position="144"/>
    </location>
</feature>
<protein>
    <recommendedName>
        <fullName evidence="5 6">Small ribosomal subunit protein bS6</fullName>
    </recommendedName>
</protein>